<organism evidence="2 3">
    <name type="scientific">Bifidobacterium pullorum subsp. gallinarum</name>
    <dbReference type="NCBI Taxonomy" id="78344"/>
    <lineage>
        <taxon>Bacteria</taxon>
        <taxon>Bacillati</taxon>
        <taxon>Actinomycetota</taxon>
        <taxon>Actinomycetes</taxon>
        <taxon>Bifidobacteriales</taxon>
        <taxon>Bifidobacteriaceae</taxon>
        <taxon>Bifidobacterium</taxon>
    </lineage>
</organism>
<dbReference type="Gene3D" id="2.30.29.50">
    <property type="entry name" value="Bacterial Pleckstrin homology domain"/>
    <property type="match status" value="1"/>
</dbReference>
<dbReference type="EMBL" id="CP035464">
    <property type="protein sequence ID" value="QAY32519.1"/>
    <property type="molecule type" value="Genomic_DNA"/>
</dbReference>
<name>A0A4P6E2R0_9BIFI</name>
<dbReference type="KEGG" id="bgx:ESN35_03080"/>
<dbReference type="InterPro" id="IPR037063">
    <property type="entry name" value="PHb_sf"/>
</dbReference>
<dbReference type="Proteomes" id="UP000293589">
    <property type="component" value="Chromosome"/>
</dbReference>
<gene>
    <name evidence="2" type="ORF">ESN35_03080</name>
</gene>
<sequence>MGILNALAGNLQQVGNDQLAQQYGPFLFDGEQIQSGYQLIRDAVVFTNMRIIFVDKQGATGAKARYRTIHLDSIVDVEAETAGAVADDSEINITYLKDVYQRKTGSETLDTVTLEFPKRFDIAPIYRQLGQLAMQNRQRINAR</sequence>
<dbReference type="InterPro" id="IPR012544">
    <property type="entry name" value="PHb"/>
</dbReference>
<accession>A0A4P6E2R0</accession>
<evidence type="ECO:0000259" key="1">
    <source>
        <dbReference type="Pfam" id="PF08000"/>
    </source>
</evidence>
<feature type="domain" description="Bacterial Pleckstrin homology" evidence="1">
    <location>
        <begin position="3"/>
        <end position="131"/>
    </location>
</feature>
<dbReference type="Pfam" id="PF08000">
    <property type="entry name" value="bPH_1"/>
    <property type="match status" value="1"/>
</dbReference>
<reference evidence="2 3" key="1">
    <citation type="submission" date="2019-01" db="EMBL/GenBank/DDBJ databases">
        <title>Complete genome sequence of Bifidobacterium gallinarum CACC 514.</title>
        <authorList>
            <person name="Jung M."/>
        </authorList>
    </citation>
    <scope>NUCLEOTIDE SEQUENCE [LARGE SCALE GENOMIC DNA]</scope>
    <source>
        <strain evidence="2 3">CACC 514</strain>
    </source>
</reference>
<protein>
    <submittedName>
        <fullName evidence="2">PH domain-containing protein</fullName>
    </submittedName>
</protein>
<dbReference type="AlphaFoldDB" id="A0A4P6E2R0"/>
<evidence type="ECO:0000313" key="3">
    <source>
        <dbReference type="Proteomes" id="UP000293589"/>
    </source>
</evidence>
<dbReference type="RefSeq" id="WP_129237014.1">
    <property type="nucleotide sequence ID" value="NZ_CP035464.1"/>
</dbReference>
<dbReference type="SUPFAM" id="SSF50729">
    <property type="entry name" value="PH domain-like"/>
    <property type="match status" value="1"/>
</dbReference>
<evidence type="ECO:0000313" key="2">
    <source>
        <dbReference type="EMBL" id="QAY32519.1"/>
    </source>
</evidence>
<proteinExistence type="predicted"/>